<keyword evidence="2" id="KW-1185">Reference proteome</keyword>
<reference evidence="1 2" key="1">
    <citation type="submission" date="2019-08" db="EMBL/GenBank/DDBJ databases">
        <title>In-depth cultivation of the pig gut microbiome towards novel bacterial diversity and tailored functional studies.</title>
        <authorList>
            <person name="Wylensek D."/>
            <person name="Hitch T.C.A."/>
            <person name="Clavel T."/>
        </authorList>
    </citation>
    <scope>NUCLEOTIDE SEQUENCE [LARGE SCALE GENOMIC DNA]</scope>
    <source>
        <strain evidence="1 2">Oil+RF-744-WCA-WT-11</strain>
    </source>
</reference>
<dbReference type="RefSeq" id="WP_154527572.1">
    <property type="nucleotide sequence ID" value="NZ_VULZ01000024.1"/>
</dbReference>
<dbReference type="EMBL" id="VULZ01000024">
    <property type="protein sequence ID" value="MSS16142.1"/>
    <property type="molecule type" value="Genomic_DNA"/>
</dbReference>
<evidence type="ECO:0000313" key="1">
    <source>
        <dbReference type="EMBL" id="MSS16142.1"/>
    </source>
</evidence>
<name>A0A6L5XCE5_9FIRM</name>
<evidence type="ECO:0008006" key="3">
    <source>
        <dbReference type="Google" id="ProtNLM"/>
    </source>
</evidence>
<gene>
    <name evidence="1" type="ORF">FYJ35_14110</name>
</gene>
<protein>
    <recommendedName>
        <fullName evidence="3">Phage tail family protein</fullName>
    </recommendedName>
</protein>
<organism evidence="1 2">
    <name type="scientific">Porcincola intestinalis</name>
    <dbReference type="NCBI Taxonomy" id="2606632"/>
    <lineage>
        <taxon>Bacteria</taxon>
        <taxon>Bacillati</taxon>
        <taxon>Bacillota</taxon>
        <taxon>Clostridia</taxon>
        <taxon>Lachnospirales</taxon>
        <taxon>Lachnospiraceae</taxon>
        <taxon>Porcincola</taxon>
    </lineage>
</organism>
<comment type="caution">
    <text evidence="1">The sequence shown here is derived from an EMBL/GenBank/DDBJ whole genome shotgun (WGS) entry which is preliminary data.</text>
</comment>
<accession>A0A6L5XCE5</accession>
<sequence>MNLYYEGSTGEIIDFNSDALAAENPEVLAKSEWKFSTISGVNGIGRVKTFYKDTSECDFKIDVLAENAAEYNAIMAKMHRVFDADVQRMQPGRLWWNGFYREAFIVVQSYESFDEMMESVTKTVHVISTYPFWIKENTYHFTSIRDESTGLYFAFDFPIDLGAPSYSEVLPCDCINSANFKLTFFGPCTDPSVTIGGNRYGLFCTLGTDERVEIDSKMKTIEKYDAHGNEENYFYLRDKDSYIFTKIDRGDIPVVRSKSLKMDVTLFDERGEPAVWI</sequence>
<evidence type="ECO:0000313" key="2">
    <source>
        <dbReference type="Proteomes" id="UP000481852"/>
    </source>
</evidence>
<proteinExistence type="predicted"/>
<dbReference type="AlphaFoldDB" id="A0A6L5XCE5"/>
<dbReference type="Proteomes" id="UP000481852">
    <property type="component" value="Unassembled WGS sequence"/>
</dbReference>